<keyword evidence="3" id="KW-0498">Mitosis</keyword>
<keyword evidence="6" id="KW-0131">Cell cycle</keyword>
<evidence type="ECO:0000256" key="5">
    <source>
        <dbReference type="ARBA" id="ARBA00023242"/>
    </source>
</evidence>
<dbReference type="PANTHER" id="PTHR14222">
    <property type="entry name" value="CONDENSIN"/>
    <property type="match status" value="1"/>
</dbReference>
<evidence type="ECO:0000313" key="9">
    <source>
        <dbReference type="EMBL" id="WOK94700.1"/>
    </source>
</evidence>
<dbReference type="SUPFAM" id="SSF48371">
    <property type="entry name" value="ARM repeat"/>
    <property type="match status" value="1"/>
</dbReference>
<dbReference type="Pfam" id="PF12717">
    <property type="entry name" value="Cnd1"/>
    <property type="match status" value="1"/>
</dbReference>
<keyword evidence="2" id="KW-0132">Cell division</keyword>
<dbReference type="GO" id="GO:0005634">
    <property type="term" value="C:nucleus"/>
    <property type="evidence" value="ECO:0007669"/>
    <property type="project" value="UniProtKB-SubCell"/>
</dbReference>
<evidence type="ECO:0000256" key="1">
    <source>
        <dbReference type="ARBA" id="ARBA00004123"/>
    </source>
</evidence>
<evidence type="ECO:0000256" key="2">
    <source>
        <dbReference type="ARBA" id="ARBA00022618"/>
    </source>
</evidence>
<evidence type="ECO:0000256" key="7">
    <source>
        <dbReference type="SAM" id="MobiDB-lite"/>
    </source>
</evidence>
<keyword evidence="4" id="KW-0226">DNA condensation</keyword>
<dbReference type="Proteomes" id="UP001327560">
    <property type="component" value="Chromosome 1"/>
</dbReference>
<accession>A0AAQ3JUI7</accession>
<dbReference type="InterPro" id="IPR016024">
    <property type="entry name" value="ARM-type_fold"/>
</dbReference>
<evidence type="ECO:0000256" key="3">
    <source>
        <dbReference type="ARBA" id="ARBA00022776"/>
    </source>
</evidence>
<proteinExistence type="predicted"/>
<dbReference type="GO" id="GO:0010032">
    <property type="term" value="P:meiotic chromosome condensation"/>
    <property type="evidence" value="ECO:0007669"/>
    <property type="project" value="TreeGrafter"/>
</dbReference>
<dbReference type="GO" id="GO:0007076">
    <property type="term" value="P:mitotic chromosome condensation"/>
    <property type="evidence" value="ECO:0007669"/>
    <property type="project" value="InterPro"/>
</dbReference>
<gene>
    <name evidence="9" type="ORF">Cni_G03405</name>
</gene>
<feature type="compositionally biased region" description="Low complexity" evidence="7">
    <location>
        <begin position="131"/>
        <end position="144"/>
    </location>
</feature>
<dbReference type="GO" id="GO:0000779">
    <property type="term" value="C:condensed chromosome, centromeric region"/>
    <property type="evidence" value="ECO:0007669"/>
    <property type="project" value="TreeGrafter"/>
</dbReference>
<feature type="region of interest" description="Disordered" evidence="7">
    <location>
        <begin position="126"/>
        <end position="168"/>
    </location>
</feature>
<name>A0AAQ3JUI7_9LILI</name>
<dbReference type="PANTHER" id="PTHR14222:SF1">
    <property type="entry name" value="CONDENSIN-2 COMPLEX SUBUNIT D3"/>
    <property type="match status" value="1"/>
</dbReference>
<comment type="subcellular location">
    <subcellularLocation>
        <location evidence="1">Nucleus</location>
    </subcellularLocation>
</comment>
<sequence length="1313" mass="144443">MDAGDESETLSEILSELDASHRLHNEESPLSECSILGLQSFLDSASRDADTVSALWDLLTARGLPASALLRPLSAVMDSSTPHLPLLAARSYLSLLLSPGCPLYSLFTPPAFLSLLRSLRRSLKPLPSPSPASASATPSPDPSRVAPTRRKNVRKRKNSRLAGGVSTSSPVEQLSDVAVLLPHVLEQLDSVLCRVQLDSTTDAVKSLVETVTGILSSSSNHRVTDLCFRVLYRVVSKPEHGDQTTSAVEILRSLTPMLLCPVKSPCRTSAVLFVSKKLVSLGHENEKVRKAVVYLPRFLATKAPEKSEPRACAVDSIVEIVRVMEHEDQVGFTQYLVKMTQGKAQLRLLAVDLILAVLTSIPNPFGVKELSHDINGNAWGLSCLKALVLRCSDSAPTIRARALTNTAQVLGLLTGDSDSCSHLREFVGIGNVGFDELLKRRCQDDKAAVRKAALLLITKSIAIIERPLDQVLLRTLSAACSDPLVTIRKAAIVALSEACRRFPDGRVITEWLHSVPRLIVDNETSIQEDCENLFLELVLDRISQAVKVNFEKDTTDLESLFPEGLFGFLKGICDNEVAPCVKKICASLGKKKKIKMSVASSLQNLIATSESLWLSHSKRIERWTAPAGTWQLLSEVSLFTPKAIKWEFLQHHWHLLDKDSLEEQCKSSDDGREPNSFMWAGDRVHLLHTISNVSLELPPEPAAELACSLLDRIKKFNMDLSEVDAHVKALKILCKRKAARAEEGDALVVKWVNQLLSEALEILNNYVQEVSGFGKNNSFLTPPPTSRRKGKRDASQSKSTLKAATAAFTIGSVMLVCPSADLQGILPVLHTIITSGSSEPKPKKLADLKVSFSEVAPPLYIQSWVTMGKICLVDDKLAKRYIPLFVQELERSDNAALRNNIMVVMTDFCVRYTALVDCYIQKVTMSLRDPCEVVRRQTFILLSQLLQRDYVKWRGVLFLRFLLSLVDESEKIRHLADFLFGNILKAKAPLLAYNSFIEAIFFLNDCSTHSVHSESQKGSNTRSRLFCIRGTDVKSRSQRMHIYVSLLKQMAPEHLLATSAKLCAEILAAASDGLLNIDAAAGLSVLQDALEILACKEMRIHPSRASDSSELDDEGGDSAARGRVVTQVAKKNLIQIAIPIFIELKQLLESKNSPLTGCLMECLRVLLKDYKNEIDEILVADKQLQKELLYDMQKFEAANAQCTVAEAIANVQRSESYCSPKGQIPTGIYTRVTNKLGSGGKIASAVADAAARAKVRSVLKEVNQNSPTPPLHSMSVPKLKSSLGSRGAASNDRPVSVLESLRRRQSFESDEDE</sequence>
<organism evidence="9 10">
    <name type="scientific">Canna indica</name>
    <name type="common">Indian-shot</name>
    <dbReference type="NCBI Taxonomy" id="4628"/>
    <lineage>
        <taxon>Eukaryota</taxon>
        <taxon>Viridiplantae</taxon>
        <taxon>Streptophyta</taxon>
        <taxon>Embryophyta</taxon>
        <taxon>Tracheophyta</taxon>
        <taxon>Spermatophyta</taxon>
        <taxon>Magnoliopsida</taxon>
        <taxon>Liliopsida</taxon>
        <taxon>Zingiberales</taxon>
        <taxon>Cannaceae</taxon>
        <taxon>Canna</taxon>
    </lineage>
</organism>
<feature type="domain" description="Condensin complex subunit 1 C-terminal" evidence="8">
    <location>
        <begin position="897"/>
        <end position="1052"/>
    </location>
</feature>
<protein>
    <submittedName>
        <fullName evidence="9">Condensin-2 complex subunit D3</fullName>
    </submittedName>
</protein>
<dbReference type="InterPro" id="IPR011989">
    <property type="entry name" value="ARM-like"/>
</dbReference>
<feature type="region of interest" description="Disordered" evidence="7">
    <location>
        <begin position="1262"/>
        <end position="1313"/>
    </location>
</feature>
<keyword evidence="5" id="KW-0539">Nucleus</keyword>
<dbReference type="InterPro" id="IPR026971">
    <property type="entry name" value="CND1/NCAPD3"/>
</dbReference>
<reference evidence="9 10" key="1">
    <citation type="submission" date="2023-10" db="EMBL/GenBank/DDBJ databases">
        <title>Chromosome-scale genome assembly provides insights into flower coloration mechanisms of Canna indica.</title>
        <authorList>
            <person name="Li C."/>
        </authorList>
    </citation>
    <scope>NUCLEOTIDE SEQUENCE [LARGE SCALE GENOMIC DNA]</scope>
    <source>
        <tissue evidence="9">Flower</tissue>
    </source>
</reference>
<dbReference type="GO" id="GO:0000796">
    <property type="term" value="C:condensin complex"/>
    <property type="evidence" value="ECO:0007669"/>
    <property type="project" value="TreeGrafter"/>
</dbReference>
<dbReference type="EMBL" id="CP136890">
    <property type="protein sequence ID" value="WOK94700.1"/>
    <property type="molecule type" value="Genomic_DNA"/>
</dbReference>
<evidence type="ECO:0000313" key="10">
    <source>
        <dbReference type="Proteomes" id="UP001327560"/>
    </source>
</evidence>
<dbReference type="Gene3D" id="1.25.10.10">
    <property type="entry name" value="Leucine-rich Repeat Variant"/>
    <property type="match status" value="1"/>
</dbReference>
<evidence type="ECO:0000256" key="6">
    <source>
        <dbReference type="ARBA" id="ARBA00023306"/>
    </source>
</evidence>
<feature type="compositionally biased region" description="Basic residues" evidence="7">
    <location>
        <begin position="147"/>
        <end position="159"/>
    </location>
</feature>
<dbReference type="GO" id="GO:0051301">
    <property type="term" value="P:cell division"/>
    <property type="evidence" value="ECO:0007669"/>
    <property type="project" value="UniProtKB-KW"/>
</dbReference>
<keyword evidence="10" id="KW-1185">Reference proteome</keyword>
<dbReference type="InterPro" id="IPR032682">
    <property type="entry name" value="Cnd1_C"/>
</dbReference>
<dbReference type="GO" id="GO:0042393">
    <property type="term" value="F:histone binding"/>
    <property type="evidence" value="ECO:0007669"/>
    <property type="project" value="TreeGrafter"/>
</dbReference>
<evidence type="ECO:0000256" key="4">
    <source>
        <dbReference type="ARBA" id="ARBA00023067"/>
    </source>
</evidence>
<evidence type="ECO:0000259" key="8">
    <source>
        <dbReference type="Pfam" id="PF12717"/>
    </source>
</evidence>
<feature type="region of interest" description="Disordered" evidence="7">
    <location>
        <begin position="777"/>
        <end position="798"/>
    </location>
</feature>